<dbReference type="Pfam" id="PF00892">
    <property type="entry name" value="EamA"/>
    <property type="match status" value="2"/>
</dbReference>
<feature type="transmembrane region" description="Helical" evidence="1">
    <location>
        <begin position="100"/>
        <end position="121"/>
    </location>
</feature>
<dbReference type="InterPro" id="IPR037185">
    <property type="entry name" value="EmrE-like"/>
</dbReference>
<proteinExistence type="predicted"/>
<reference evidence="3" key="1">
    <citation type="submission" date="2018-05" db="EMBL/GenBank/DDBJ databases">
        <authorList>
            <person name="Lanie J.A."/>
            <person name="Ng W.-L."/>
            <person name="Kazmierczak K.M."/>
            <person name="Andrzejewski T.M."/>
            <person name="Davidsen T.M."/>
            <person name="Wayne K.J."/>
            <person name="Tettelin H."/>
            <person name="Glass J.I."/>
            <person name="Rusch D."/>
            <person name="Podicherti R."/>
            <person name="Tsui H.-C.T."/>
            <person name="Winkler M.E."/>
        </authorList>
    </citation>
    <scope>NUCLEOTIDE SEQUENCE</scope>
</reference>
<feature type="transmembrane region" description="Helical" evidence="1">
    <location>
        <begin position="249"/>
        <end position="270"/>
    </location>
</feature>
<feature type="transmembrane region" description="Helical" evidence="1">
    <location>
        <begin position="221"/>
        <end position="242"/>
    </location>
</feature>
<dbReference type="SUPFAM" id="SSF103481">
    <property type="entry name" value="Multidrug resistance efflux transporter EmrE"/>
    <property type="match status" value="2"/>
</dbReference>
<feature type="transmembrane region" description="Helical" evidence="1">
    <location>
        <begin position="41"/>
        <end position="61"/>
    </location>
</feature>
<keyword evidence="1" id="KW-1133">Transmembrane helix</keyword>
<feature type="domain" description="EamA" evidence="2">
    <location>
        <begin position="162"/>
        <end position="293"/>
    </location>
</feature>
<feature type="transmembrane region" description="Helical" evidence="1">
    <location>
        <begin position="154"/>
        <end position="178"/>
    </location>
</feature>
<dbReference type="InterPro" id="IPR000620">
    <property type="entry name" value="EamA_dom"/>
</dbReference>
<dbReference type="EMBL" id="UINC01002945">
    <property type="protein sequence ID" value="SVA01850.1"/>
    <property type="molecule type" value="Genomic_DNA"/>
</dbReference>
<gene>
    <name evidence="3" type="ORF">METZ01_LOCUS54704</name>
</gene>
<evidence type="ECO:0000313" key="3">
    <source>
        <dbReference type="EMBL" id="SVA01850.1"/>
    </source>
</evidence>
<keyword evidence="1" id="KW-0812">Transmembrane</keyword>
<dbReference type="Gene3D" id="1.10.3730.20">
    <property type="match status" value="1"/>
</dbReference>
<sequence length="308" mass="33505">MSDFTSAKTSHRHGVISVLVALPFVSLTGLFGKFLTFSPLLIVQGRTVFAFGALLLALFFLRKKIFFSDLREWLWLALSGSILGVHWIAFFQAIQVSTVAIGLLSFASYPLFTTLLEPLFFREPLRVRNVFAALIVICGLALMATSSSDDSNTIISGSVFHGILWGLMAGFGFAVLTLLNRGHVRKHSALLITCWQNGFAALVILPWSLSESWILSGKELGLLFLLGVVCTVGGHTLLINGLRHVRAQVASLLIAGLEPVFAILFALFLLGEVPSLQTLLGGVLIISTTVFIIYGTEQKEIPEQAVSK</sequence>
<feature type="transmembrane region" description="Helical" evidence="1">
    <location>
        <begin position="276"/>
        <end position="294"/>
    </location>
</feature>
<feature type="transmembrane region" description="Helical" evidence="1">
    <location>
        <begin position="73"/>
        <end position="94"/>
    </location>
</feature>
<dbReference type="PANTHER" id="PTHR22911">
    <property type="entry name" value="ACYL-MALONYL CONDENSING ENZYME-RELATED"/>
    <property type="match status" value="1"/>
</dbReference>
<evidence type="ECO:0000259" key="2">
    <source>
        <dbReference type="Pfam" id="PF00892"/>
    </source>
</evidence>
<feature type="transmembrane region" description="Helical" evidence="1">
    <location>
        <begin position="12"/>
        <end position="35"/>
    </location>
</feature>
<dbReference type="AlphaFoldDB" id="A0A381SCP2"/>
<dbReference type="GO" id="GO:0016020">
    <property type="term" value="C:membrane"/>
    <property type="evidence" value="ECO:0007669"/>
    <property type="project" value="InterPro"/>
</dbReference>
<organism evidence="3">
    <name type="scientific">marine metagenome</name>
    <dbReference type="NCBI Taxonomy" id="408172"/>
    <lineage>
        <taxon>unclassified sequences</taxon>
        <taxon>metagenomes</taxon>
        <taxon>ecological metagenomes</taxon>
    </lineage>
</organism>
<name>A0A381SCP2_9ZZZZ</name>
<evidence type="ECO:0000256" key="1">
    <source>
        <dbReference type="SAM" id="Phobius"/>
    </source>
</evidence>
<accession>A0A381SCP2</accession>
<protein>
    <recommendedName>
        <fullName evidence="2">EamA domain-containing protein</fullName>
    </recommendedName>
</protein>
<feature type="domain" description="EamA" evidence="2">
    <location>
        <begin position="14"/>
        <end position="144"/>
    </location>
</feature>
<keyword evidence="1" id="KW-0472">Membrane</keyword>
<feature type="transmembrane region" description="Helical" evidence="1">
    <location>
        <begin position="130"/>
        <end position="148"/>
    </location>
</feature>
<feature type="transmembrane region" description="Helical" evidence="1">
    <location>
        <begin position="190"/>
        <end position="209"/>
    </location>
</feature>